<keyword evidence="1" id="KW-0472">Membrane</keyword>
<proteinExistence type="predicted"/>
<dbReference type="VEuPathDB" id="FungiDB:UREG_01835"/>
<evidence type="ECO:0000313" key="2">
    <source>
        <dbReference type="EMBL" id="EEP76986.1"/>
    </source>
</evidence>
<protein>
    <recommendedName>
        <fullName evidence="4">Integral membrane protein</fullName>
    </recommendedName>
</protein>
<dbReference type="GO" id="GO:0016757">
    <property type="term" value="F:glycosyltransferase activity"/>
    <property type="evidence" value="ECO:0007669"/>
    <property type="project" value="InterPro"/>
</dbReference>
<dbReference type="KEGG" id="ure:UREG_01835"/>
<evidence type="ECO:0000256" key="1">
    <source>
        <dbReference type="SAM" id="Phobius"/>
    </source>
</evidence>
<sequence>MRKGRLLSHILSLRHSHNLRAVKVLLVSVFLWLIAFGYCQQRFWREPHSAFFRDSHVYDLKYSLYREREARHFISRYNAPTDPPEAVKSASDPTFCVAIVTVRRPSDDYFDPSIGSLLAGLDPRERRSLRLNILFTDTEPTRHPGWGQKWVERLADEVSTYNVSSDQLQSLRQWEKERDFHIKGVFGLSDYIYALKSCEASNAPYIAIFEDDIIVADGWLAKTLKGLNDIDRVFPAKQPWLYLRLFYTETALSWSSSDFAYRNMPLIFGMVILFVFTGLTLARRVGPCHSHLDNATIGVLSAVCAPAFLALIYMTGKYSLAPLRGVVDIGRSGCCTQGLVFPRQQVPGVVEYLRQEKRGQTDTMIENYAEKTGLKRYALAPQQLQHVGLQSSRDNTEVNTQSNWAFYFEENDPNVLKKEHSDLLNDQEIKSLLDKYS</sequence>
<feature type="transmembrane region" description="Helical" evidence="1">
    <location>
        <begin position="294"/>
        <end position="314"/>
    </location>
</feature>
<name>C4JJM8_UNCRE</name>
<dbReference type="Proteomes" id="UP000002058">
    <property type="component" value="Unassembled WGS sequence"/>
</dbReference>
<evidence type="ECO:0000313" key="3">
    <source>
        <dbReference type="Proteomes" id="UP000002058"/>
    </source>
</evidence>
<feature type="transmembrane region" description="Helical" evidence="1">
    <location>
        <begin position="264"/>
        <end position="282"/>
    </location>
</feature>
<reference evidence="3" key="1">
    <citation type="journal article" date="2009" name="Genome Res.">
        <title>Comparative genomic analyses of the human fungal pathogens Coccidioides and their relatives.</title>
        <authorList>
            <person name="Sharpton T.J."/>
            <person name="Stajich J.E."/>
            <person name="Rounsley S.D."/>
            <person name="Gardner M.J."/>
            <person name="Wortman J.R."/>
            <person name="Jordar V.S."/>
            <person name="Maiti R."/>
            <person name="Kodira C.D."/>
            <person name="Neafsey D.E."/>
            <person name="Zeng Q."/>
            <person name="Hung C.-Y."/>
            <person name="McMahan C."/>
            <person name="Muszewska A."/>
            <person name="Grynberg M."/>
            <person name="Mandel M.A."/>
            <person name="Kellner E.M."/>
            <person name="Barker B.M."/>
            <person name="Galgiani J.N."/>
            <person name="Orbach M.J."/>
            <person name="Kirkland T.N."/>
            <person name="Cole G.T."/>
            <person name="Henn M.R."/>
            <person name="Birren B.W."/>
            <person name="Taylor J.W."/>
        </authorList>
    </citation>
    <scope>NUCLEOTIDE SEQUENCE [LARGE SCALE GENOMIC DNA]</scope>
    <source>
        <strain evidence="3">UAMH 1704</strain>
    </source>
</reference>
<organism evidence="2 3">
    <name type="scientific">Uncinocarpus reesii (strain UAMH 1704)</name>
    <dbReference type="NCBI Taxonomy" id="336963"/>
    <lineage>
        <taxon>Eukaryota</taxon>
        <taxon>Fungi</taxon>
        <taxon>Dikarya</taxon>
        <taxon>Ascomycota</taxon>
        <taxon>Pezizomycotina</taxon>
        <taxon>Eurotiomycetes</taxon>
        <taxon>Eurotiomycetidae</taxon>
        <taxon>Onygenales</taxon>
        <taxon>Onygenaceae</taxon>
        <taxon>Uncinocarpus</taxon>
    </lineage>
</organism>
<keyword evidence="1" id="KW-0812">Transmembrane</keyword>
<dbReference type="GO" id="GO:0006506">
    <property type="term" value="P:GPI anchor biosynthetic process"/>
    <property type="evidence" value="ECO:0007669"/>
    <property type="project" value="InterPro"/>
</dbReference>
<feature type="transmembrane region" description="Helical" evidence="1">
    <location>
        <begin position="21"/>
        <end position="38"/>
    </location>
</feature>
<dbReference type="InParanoid" id="C4JJM8"/>
<dbReference type="PANTHER" id="PTHR31410:SF1">
    <property type="entry name" value="POST-GPI ATTACHMENT TO PROTEINS FACTOR 4"/>
    <property type="match status" value="1"/>
</dbReference>
<dbReference type="CDD" id="cd22189">
    <property type="entry name" value="PGAP4-like_fungal"/>
    <property type="match status" value="1"/>
</dbReference>
<dbReference type="EMBL" id="CH476615">
    <property type="protein sequence ID" value="EEP76986.1"/>
    <property type="molecule type" value="Genomic_DNA"/>
</dbReference>
<dbReference type="InterPro" id="IPR029675">
    <property type="entry name" value="PGAP4"/>
</dbReference>
<dbReference type="eggNOG" id="ENOG502SBPR">
    <property type="taxonomic scope" value="Eukaryota"/>
</dbReference>
<dbReference type="PANTHER" id="PTHR31410">
    <property type="entry name" value="TRANSMEMBRANE PROTEIN 246"/>
    <property type="match status" value="1"/>
</dbReference>
<dbReference type="OrthoDB" id="2016523at2759"/>
<dbReference type="GO" id="GO:0000139">
    <property type="term" value="C:Golgi membrane"/>
    <property type="evidence" value="ECO:0007669"/>
    <property type="project" value="InterPro"/>
</dbReference>
<keyword evidence="1" id="KW-1133">Transmembrane helix</keyword>
<dbReference type="AlphaFoldDB" id="C4JJM8"/>
<evidence type="ECO:0008006" key="4">
    <source>
        <dbReference type="Google" id="ProtNLM"/>
    </source>
</evidence>
<dbReference type="HOGENOM" id="CLU_036324_0_0_1"/>
<dbReference type="OMA" id="QTDTMIE"/>
<gene>
    <name evidence="2" type="ORF">UREG_01835</name>
</gene>
<dbReference type="RefSeq" id="XP_002542319.1">
    <property type="nucleotide sequence ID" value="XM_002542273.1"/>
</dbReference>
<keyword evidence="3" id="KW-1185">Reference proteome</keyword>
<dbReference type="GeneID" id="8438472"/>
<accession>C4JJM8</accession>